<comment type="caution">
    <text evidence="2">The sequence shown here is derived from an EMBL/GenBank/DDBJ whole genome shotgun (WGS) entry which is preliminary data.</text>
</comment>
<dbReference type="PANTHER" id="PTHR42678:SF5">
    <property type="entry name" value="GLUTAMYL-TRNA(GLN) AMIDOTRANSFERASE SUBUNIT A"/>
    <property type="match status" value="1"/>
</dbReference>
<sequence length="208" mass="23231">MSNAEQVTTVVEDAIIEMEVAGATIIDSVDIIDQSLLESARTLKYEFAHAFDQYLDQLGDSAPVNSLAELVATGELYPDIQNRIEERSVLDVDVESLESNTDYLRILNRRKKIKSQTLSEMAKHDLDALMYPPSRILPVEIPDSQPFEEMNCEISAHTGLPAIVLPGGFTNDGLPVGVELLGREFEEPRLFELAYAFEQATDHRRPPI</sequence>
<dbReference type="Pfam" id="PF01425">
    <property type="entry name" value="Amidase"/>
    <property type="match status" value="1"/>
</dbReference>
<dbReference type="PANTHER" id="PTHR42678">
    <property type="entry name" value="AMIDASE"/>
    <property type="match status" value="1"/>
</dbReference>
<proteinExistence type="predicted"/>
<evidence type="ECO:0000259" key="1">
    <source>
        <dbReference type="Pfam" id="PF01425"/>
    </source>
</evidence>
<protein>
    <submittedName>
        <fullName evidence="2">Asp-tRNA(Asn)/Glu-tRNA(Gln) amidotransferase A subunit family amidase</fullName>
    </submittedName>
</protein>
<keyword evidence="3" id="KW-1185">Reference proteome</keyword>
<reference evidence="2" key="1">
    <citation type="submission" date="2021-03" db="EMBL/GenBank/DDBJ databases">
        <title>Genomic Encyclopedia of Type Strains, Phase IV (KMG-IV): sequencing the most valuable type-strain genomes for metagenomic binning, comparative biology and taxonomic classification.</title>
        <authorList>
            <person name="Goeker M."/>
        </authorList>
    </citation>
    <scope>NUCLEOTIDE SEQUENCE</scope>
    <source>
        <strain evidence="2">DSM 23564</strain>
    </source>
</reference>
<dbReference type="InterPro" id="IPR023631">
    <property type="entry name" value="Amidase_dom"/>
</dbReference>
<dbReference type="AlphaFoldDB" id="A0A8T4GID3"/>
<name>A0A8T4GID3_9EURY</name>
<dbReference type="Proteomes" id="UP000823588">
    <property type="component" value="Unassembled WGS sequence"/>
</dbReference>
<accession>A0A8T4GID3</accession>
<dbReference type="InterPro" id="IPR036928">
    <property type="entry name" value="AS_sf"/>
</dbReference>
<feature type="domain" description="Amidase" evidence="1">
    <location>
        <begin position="5"/>
        <end position="190"/>
    </location>
</feature>
<evidence type="ECO:0000313" key="3">
    <source>
        <dbReference type="Proteomes" id="UP000823588"/>
    </source>
</evidence>
<evidence type="ECO:0000313" key="2">
    <source>
        <dbReference type="EMBL" id="MBP1922862.1"/>
    </source>
</evidence>
<organism evidence="2 3">
    <name type="scientific">Halorubrum alkaliphilum</name>
    <dbReference type="NCBI Taxonomy" id="261290"/>
    <lineage>
        <taxon>Archaea</taxon>
        <taxon>Methanobacteriati</taxon>
        <taxon>Methanobacteriota</taxon>
        <taxon>Stenosarchaea group</taxon>
        <taxon>Halobacteria</taxon>
        <taxon>Halobacteriales</taxon>
        <taxon>Haloferacaceae</taxon>
        <taxon>Halorubrum</taxon>
    </lineage>
</organism>
<dbReference type="SUPFAM" id="SSF75304">
    <property type="entry name" value="Amidase signature (AS) enzymes"/>
    <property type="match status" value="1"/>
</dbReference>
<dbReference type="Gene3D" id="3.90.1300.10">
    <property type="entry name" value="Amidase signature (AS) domain"/>
    <property type="match status" value="1"/>
</dbReference>
<gene>
    <name evidence="2" type="ORF">J2751_001878</name>
</gene>
<dbReference type="EMBL" id="JAGGKQ010000013">
    <property type="protein sequence ID" value="MBP1922862.1"/>
    <property type="molecule type" value="Genomic_DNA"/>
</dbReference>